<feature type="transmembrane region" description="Helical" evidence="5">
    <location>
        <begin position="345"/>
        <end position="368"/>
    </location>
</feature>
<gene>
    <name evidence="7" type="ORF">ACFOUW_12325</name>
</gene>
<comment type="subcellular location">
    <subcellularLocation>
        <location evidence="1">Cell membrane</location>
        <topology evidence="1">Multi-pass membrane protein</topology>
    </subcellularLocation>
</comment>
<feature type="transmembrane region" description="Helical" evidence="5">
    <location>
        <begin position="42"/>
        <end position="63"/>
    </location>
</feature>
<evidence type="ECO:0000313" key="8">
    <source>
        <dbReference type="Proteomes" id="UP001595699"/>
    </source>
</evidence>
<keyword evidence="2 5" id="KW-0812">Transmembrane</keyword>
<evidence type="ECO:0000313" key="7">
    <source>
        <dbReference type="EMBL" id="MFC3761624.1"/>
    </source>
</evidence>
<feature type="domain" description="Major facilitator superfamily (MFS) profile" evidence="6">
    <location>
        <begin position="171"/>
        <end position="396"/>
    </location>
</feature>
<dbReference type="InterPro" id="IPR020846">
    <property type="entry name" value="MFS_dom"/>
</dbReference>
<dbReference type="InterPro" id="IPR036259">
    <property type="entry name" value="MFS_trans_sf"/>
</dbReference>
<feature type="transmembrane region" description="Helical" evidence="5">
    <location>
        <begin position="307"/>
        <end position="333"/>
    </location>
</feature>
<feature type="transmembrane region" description="Helical" evidence="5">
    <location>
        <begin position="374"/>
        <end position="392"/>
    </location>
</feature>
<keyword evidence="8" id="KW-1185">Reference proteome</keyword>
<dbReference type="PANTHER" id="PTHR23528:SF1">
    <property type="entry name" value="MAJOR FACILITATOR SUPERFAMILY (MFS) PROFILE DOMAIN-CONTAINING PROTEIN"/>
    <property type="match status" value="1"/>
</dbReference>
<evidence type="ECO:0000259" key="6">
    <source>
        <dbReference type="PROSITE" id="PS50850"/>
    </source>
</evidence>
<dbReference type="Proteomes" id="UP001595699">
    <property type="component" value="Unassembled WGS sequence"/>
</dbReference>
<feature type="transmembrane region" description="Helical" evidence="5">
    <location>
        <begin position="163"/>
        <end position="182"/>
    </location>
</feature>
<reference evidence="8" key="1">
    <citation type="journal article" date="2019" name="Int. J. Syst. Evol. Microbiol.">
        <title>The Global Catalogue of Microorganisms (GCM) 10K type strain sequencing project: providing services to taxonomists for standard genome sequencing and annotation.</title>
        <authorList>
            <consortium name="The Broad Institute Genomics Platform"/>
            <consortium name="The Broad Institute Genome Sequencing Center for Infectious Disease"/>
            <person name="Wu L."/>
            <person name="Ma J."/>
        </authorList>
    </citation>
    <scope>NUCLEOTIDE SEQUENCE [LARGE SCALE GENOMIC DNA]</scope>
    <source>
        <strain evidence="8">CGMCC 4.7241</strain>
    </source>
</reference>
<accession>A0ABV7YBC9</accession>
<feature type="transmembrane region" description="Helical" evidence="5">
    <location>
        <begin position="217"/>
        <end position="238"/>
    </location>
</feature>
<feature type="transmembrane region" description="Helical" evidence="5">
    <location>
        <begin position="283"/>
        <end position="301"/>
    </location>
</feature>
<dbReference type="PANTHER" id="PTHR23528">
    <property type="match status" value="1"/>
</dbReference>
<feature type="transmembrane region" description="Helical" evidence="5">
    <location>
        <begin position="250"/>
        <end position="271"/>
    </location>
</feature>
<dbReference type="Pfam" id="PF07690">
    <property type="entry name" value="MFS_1"/>
    <property type="match status" value="1"/>
</dbReference>
<feature type="transmembrane region" description="Helical" evidence="5">
    <location>
        <begin position="135"/>
        <end position="157"/>
    </location>
</feature>
<protein>
    <submittedName>
        <fullName evidence="7">MFS transporter</fullName>
    </submittedName>
</protein>
<evidence type="ECO:0000256" key="1">
    <source>
        <dbReference type="ARBA" id="ARBA00004651"/>
    </source>
</evidence>
<dbReference type="RefSeq" id="WP_307782232.1">
    <property type="nucleotide sequence ID" value="NZ_JAFBCM010000001.1"/>
</dbReference>
<keyword evidence="3 5" id="KW-1133">Transmembrane helix</keyword>
<evidence type="ECO:0000256" key="5">
    <source>
        <dbReference type="SAM" id="Phobius"/>
    </source>
</evidence>
<comment type="caution">
    <text evidence="7">The sequence shown here is derived from an EMBL/GenBank/DDBJ whole genome shotgun (WGS) entry which is preliminary data.</text>
</comment>
<organism evidence="7 8">
    <name type="scientific">Tenggerimyces flavus</name>
    <dbReference type="NCBI Taxonomy" id="1708749"/>
    <lineage>
        <taxon>Bacteria</taxon>
        <taxon>Bacillati</taxon>
        <taxon>Actinomycetota</taxon>
        <taxon>Actinomycetes</taxon>
        <taxon>Propionibacteriales</taxon>
        <taxon>Nocardioidaceae</taxon>
        <taxon>Tenggerimyces</taxon>
    </lineage>
</organism>
<proteinExistence type="predicted"/>
<sequence length="396" mass="41838">MRWIALLTAALTGLWAGILTPVQVLLPQQVEALDAASKVTNLGLVHAVGAAVAIVANPLFGALSDRTRGRFGRRHPWTVVGVVVGALSLGFLSGQTTLAGVIVGWILVEASLNAVLAALTASLPDRVPVSQRGVVSAWSGIAQPLGPLVGLVLASFVLVSTSLGYLGLAVVLVVFTLPFVLFTPDAVLTSRPPFSWSSFFAGFWVSPRRYPDFAWAWGTRFLVQLANAFILLYLYYFLQDAVGYADPSQGVFVLTGCYVVTLILSAMVTGVLSDRSGGRRKIFVLWSGVVMTVAAMLIALWPSWPVAIASALILGLGYGAYQAVDLALITQVLPAAENRAKDLGVINIANAAPQVLAPAIAAPVITYLGGYTTLYLLTGLVALLGCIFVYRIKSVP</sequence>
<feature type="transmembrane region" description="Helical" evidence="5">
    <location>
        <begin position="75"/>
        <end position="92"/>
    </location>
</feature>
<keyword evidence="4 5" id="KW-0472">Membrane</keyword>
<dbReference type="SUPFAM" id="SSF103473">
    <property type="entry name" value="MFS general substrate transporter"/>
    <property type="match status" value="1"/>
</dbReference>
<dbReference type="InterPro" id="IPR011701">
    <property type="entry name" value="MFS"/>
</dbReference>
<feature type="transmembrane region" description="Helical" evidence="5">
    <location>
        <begin position="98"/>
        <end position="123"/>
    </location>
</feature>
<dbReference type="PROSITE" id="PS50850">
    <property type="entry name" value="MFS"/>
    <property type="match status" value="1"/>
</dbReference>
<evidence type="ECO:0000256" key="4">
    <source>
        <dbReference type="ARBA" id="ARBA00023136"/>
    </source>
</evidence>
<evidence type="ECO:0000256" key="3">
    <source>
        <dbReference type="ARBA" id="ARBA00022989"/>
    </source>
</evidence>
<evidence type="ECO:0000256" key="2">
    <source>
        <dbReference type="ARBA" id="ARBA00022692"/>
    </source>
</evidence>
<name>A0ABV7YBC9_9ACTN</name>
<dbReference type="Gene3D" id="1.20.1250.20">
    <property type="entry name" value="MFS general substrate transporter like domains"/>
    <property type="match status" value="2"/>
</dbReference>
<dbReference type="EMBL" id="JBHRZH010000009">
    <property type="protein sequence ID" value="MFC3761624.1"/>
    <property type="molecule type" value="Genomic_DNA"/>
</dbReference>